<evidence type="ECO:0000256" key="6">
    <source>
        <dbReference type="RuleBase" id="RU003732"/>
    </source>
</evidence>
<keyword evidence="5 7" id="KW-0472">Membrane</keyword>
<feature type="transmembrane region" description="Helical" evidence="7">
    <location>
        <begin position="287"/>
        <end position="308"/>
    </location>
</feature>
<feature type="transmembrane region" description="Helical" evidence="7">
    <location>
        <begin position="258"/>
        <end position="281"/>
    </location>
</feature>
<dbReference type="PANTHER" id="PTHR11616:SF240">
    <property type="entry name" value="BLOATED TUBULES, ISOFORM B-RELATED"/>
    <property type="match status" value="1"/>
</dbReference>
<keyword evidence="2 6" id="KW-0813">Transport</keyword>
<keyword evidence="6" id="KW-0769">Symport</keyword>
<dbReference type="OrthoDB" id="9762833at2"/>
<feature type="transmembrane region" description="Helical" evidence="7">
    <location>
        <begin position="178"/>
        <end position="201"/>
    </location>
</feature>
<feature type="transmembrane region" description="Helical" evidence="7">
    <location>
        <begin position="356"/>
        <end position="378"/>
    </location>
</feature>
<name>A0A6N6N6B9_9BACT</name>
<proteinExistence type="inferred from homology"/>
<evidence type="ECO:0000256" key="5">
    <source>
        <dbReference type="ARBA" id="ARBA00023136"/>
    </source>
</evidence>
<dbReference type="InterPro" id="IPR037272">
    <property type="entry name" value="SNS_sf"/>
</dbReference>
<protein>
    <recommendedName>
        <fullName evidence="6">Transporter</fullName>
    </recommendedName>
</protein>
<feature type="transmembrane region" description="Helical" evidence="7">
    <location>
        <begin position="85"/>
        <end position="114"/>
    </location>
</feature>
<evidence type="ECO:0000256" key="1">
    <source>
        <dbReference type="ARBA" id="ARBA00004141"/>
    </source>
</evidence>
<accession>A0A6N6N6B9</accession>
<dbReference type="EMBL" id="WAIE01000001">
    <property type="protein sequence ID" value="KAB1443029.1"/>
    <property type="molecule type" value="Genomic_DNA"/>
</dbReference>
<feature type="transmembrane region" description="Helical" evidence="7">
    <location>
        <begin position="425"/>
        <end position="449"/>
    </location>
</feature>
<comment type="subcellular location">
    <subcellularLocation>
        <location evidence="1">Membrane</location>
        <topology evidence="1">Multi-pass membrane protein</topology>
    </subcellularLocation>
</comment>
<feature type="transmembrane region" description="Helical" evidence="7">
    <location>
        <begin position="461"/>
        <end position="481"/>
    </location>
</feature>
<dbReference type="InterPro" id="IPR000175">
    <property type="entry name" value="Na/ntran_symport"/>
</dbReference>
<comment type="caution">
    <text evidence="8">The sequence shown here is derived from an EMBL/GenBank/DDBJ whole genome shotgun (WGS) entry which is preliminary data.</text>
</comment>
<evidence type="ECO:0000313" key="8">
    <source>
        <dbReference type="EMBL" id="KAB1443029.1"/>
    </source>
</evidence>
<gene>
    <name evidence="8" type="ORF">F8A88_01835</name>
</gene>
<keyword evidence="4 7" id="KW-1133">Transmembrane helix</keyword>
<dbReference type="PROSITE" id="PS00610">
    <property type="entry name" value="NA_NEUROTRAN_SYMP_1"/>
    <property type="match status" value="1"/>
</dbReference>
<dbReference type="CDD" id="cd10334">
    <property type="entry name" value="SLC6sbd_u1"/>
    <property type="match status" value="1"/>
</dbReference>
<feature type="transmembrane region" description="Helical" evidence="7">
    <location>
        <begin position="12"/>
        <end position="31"/>
    </location>
</feature>
<dbReference type="GO" id="GO:0035725">
    <property type="term" value="P:sodium ion transmembrane transport"/>
    <property type="evidence" value="ECO:0007669"/>
    <property type="project" value="TreeGrafter"/>
</dbReference>
<keyword evidence="9" id="KW-1185">Reference proteome</keyword>
<dbReference type="PROSITE" id="PS50267">
    <property type="entry name" value="NA_NEUROTRAN_SYMP_3"/>
    <property type="match status" value="1"/>
</dbReference>
<dbReference type="AlphaFoldDB" id="A0A6N6N6B9"/>
<organism evidence="8 9">
    <name type="scientific">Pseudodesulfovibrio senegalensis</name>
    <dbReference type="NCBI Taxonomy" id="1721087"/>
    <lineage>
        <taxon>Bacteria</taxon>
        <taxon>Pseudomonadati</taxon>
        <taxon>Thermodesulfobacteriota</taxon>
        <taxon>Desulfovibrionia</taxon>
        <taxon>Desulfovibrionales</taxon>
        <taxon>Desulfovibrionaceae</taxon>
    </lineage>
</organism>
<reference evidence="8 9" key="1">
    <citation type="journal article" date="2017" name="Int. J. Syst. Evol. Microbiol.">
        <title>Desulfovibrio senegalensis sp. nov., a mesophilic sulfate reducer isolated from marine sediment.</title>
        <authorList>
            <person name="Thioye A."/>
            <person name="Gam Z.B.A."/>
            <person name="Mbengue M."/>
            <person name="Cayol J.L."/>
            <person name="Joseph-Bartoli M."/>
            <person name="Toure-Kane C."/>
            <person name="Labat M."/>
        </authorList>
    </citation>
    <scope>NUCLEOTIDE SEQUENCE [LARGE SCALE GENOMIC DNA]</scope>
    <source>
        <strain evidence="8 9">DSM 101509</strain>
    </source>
</reference>
<evidence type="ECO:0000256" key="2">
    <source>
        <dbReference type="ARBA" id="ARBA00022448"/>
    </source>
</evidence>
<dbReference type="SUPFAM" id="SSF161070">
    <property type="entry name" value="SNF-like"/>
    <property type="match status" value="1"/>
</dbReference>
<feature type="transmembrane region" description="Helical" evidence="7">
    <location>
        <begin position="385"/>
        <end position="405"/>
    </location>
</feature>
<dbReference type="PRINTS" id="PR00176">
    <property type="entry name" value="NANEUSMPORT"/>
</dbReference>
<dbReference type="GO" id="GO:0015293">
    <property type="term" value="F:symporter activity"/>
    <property type="evidence" value="ECO:0007669"/>
    <property type="project" value="UniProtKB-KW"/>
</dbReference>
<dbReference type="RefSeq" id="WP_151149286.1">
    <property type="nucleotide sequence ID" value="NZ_WAIE01000001.1"/>
</dbReference>
<evidence type="ECO:0000256" key="7">
    <source>
        <dbReference type="SAM" id="Phobius"/>
    </source>
</evidence>
<feature type="transmembrane region" description="Helical" evidence="7">
    <location>
        <begin position="228"/>
        <end position="246"/>
    </location>
</feature>
<feature type="transmembrane region" description="Helical" evidence="7">
    <location>
        <begin position="315"/>
        <end position="336"/>
    </location>
</feature>
<dbReference type="NCBIfam" id="NF037979">
    <property type="entry name" value="Na_transp"/>
    <property type="match status" value="1"/>
</dbReference>
<comment type="similarity">
    <text evidence="6">Belongs to the sodium:neurotransmitter symporter (SNF) (TC 2.A.22) family.</text>
</comment>
<evidence type="ECO:0000256" key="3">
    <source>
        <dbReference type="ARBA" id="ARBA00022692"/>
    </source>
</evidence>
<sequence length="502" mass="54963">MQNRETWSSRAGFIMAAVGSAIGLGNIWRFPYMAYENGGGAFLIPYLIAMVTAGIPFMIMEFGLGHKFRGSAPRIFSSISRRWEWLGWLQVLVAFVIATYYVVVIAWAMCYFVFSFSQAWGASPADFFFKDYLHLTGSPLELGSINMPVLGASVLAWGVTFMAVFSGVRGGIERLNKVFMPLLFVMVLVFIGRGVMLPGAAEGLQWLFRPDFSAILDHQVWADAYGQIFYSLSVGFAIMLAYSSYLPKKSDVNNNATMTVFINCGFSMLGGLMVFSVLGYMAAQKGVAVSEVVSSGVGLAFITLPTAINLMPMPVFFGALFFLALTVAGLSSQVSITEAVVSTIVDKLDMTRKGASVVVCVLGFLISAVFTTGGGLLLLDIVDHFINNFGVLCCGLLEIVMISWFCKLGDLQEHVNSVSEFRVGTLWQVCLRFIAPIMMTYMVIMNFYTDLTKNYGDYSDTAIMAFGWAVLGVSLVLAFVLPSKEMAFAGYSGSNRNFLRRG</sequence>
<dbReference type="Proteomes" id="UP000438699">
    <property type="component" value="Unassembled WGS sequence"/>
</dbReference>
<dbReference type="Pfam" id="PF00209">
    <property type="entry name" value="SNF"/>
    <property type="match status" value="2"/>
</dbReference>
<evidence type="ECO:0000313" key="9">
    <source>
        <dbReference type="Proteomes" id="UP000438699"/>
    </source>
</evidence>
<dbReference type="GO" id="GO:0005886">
    <property type="term" value="C:plasma membrane"/>
    <property type="evidence" value="ECO:0007669"/>
    <property type="project" value="TreeGrafter"/>
</dbReference>
<keyword evidence="3 6" id="KW-0812">Transmembrane</keyword>
<dbReference type="PANTHER" id="PTHR11616">
    <property type="entry name" value="SODIUM/CHLORIDE DEPENDENT TRANSPORTER"/>
    <property type="match status" value="1"/>
</dbReference>
<feature type="transmembrane region" description="Helical" evidence="7">
    <location>
        <begin position="43"/>
        <end position="64"/>
    </location>
</feature>
<evidence type="ECO:0000256" key="4">
    <source>
        <dbReference type="ARBA" id="ARBA00022989"/>
    </source>
</evidence>
<feature type="transmembrane region" description="Helical" evidence="7">
    <location>
        <begin position="145"/>
        <end position="166"/>
    </location>
</feature>